<accession>A0A6G0XT01</accession>
<keyword evidence="3" id="KW-1185">Reference proteome</keyword>
<comment type="caution">
    <text evidence="2">The sequence shown here is derived from an EMBL/GenBank/DDBJ whole genome shotgun (WGS) entry which is preliminary data.</text>
</comment>
<proteinExistence type="predicted"/>
<feature type="compositionally biased region" description="Gly residues" evidence="1">
    <location>
        <begin position="143"/>
        <end position="152"/>
    </location>
</feature>
<sequence length="152" mass="15276">MAVANATKPLPEPLTVYVAVIGTPVMDGRVRLKYSRHSYLMAQGRLGYVYHDTSVLFVHSRGAKHGHVTGENVHAGCGAIMYGGCATASARRQGTTDATSANGESSSTSYDNGGFTSSSDAFPVGGGFDSSSGGGDTGDDGDSGGCGGGCGN</sequence>
<protein>
    <submittedName>
        <fullName evidence="2">Uncharacterized protein</fullName>
    </submittedName>
</protein>
<feature type="compositionally biased region" description="Polar residues" evidence="1">
    <location>
        <begin position="92"/>
        <end position="120"/>
    </location>
</feature>
<evidence type="ECO:0000313" key="3">
    <source>
        <dbReference type="Proteomes" id="UP000481153"/>
    </source>
</evidence>
<evidence type="ECO:0000256" key="1">
    <source>
        <dbReference type="SAM" id="MobiDB-lite"/>
    </source>
</evidence>
<organism evidence="2 3">
    <name type="scientific">Aphanomyces euteiches</name>
    <dbReference type="NCBI Taxonomy" id="100861"/>
    <lineage>
        <taxon>Eukaryota</taxon>
        <taxon>Sar</taxon>
        <taxon>Stramenopiles</taxon>
        <taxon>Oomycota</taxon>
        <taxon>Saprolegniomycetes</taxon>
        <taxon>Saprolegniales</taxon>
        <taxon>Verrucalvaceae</taxon>
        <taxon>Aphanomyces</taxon>
    </lineage>
</organism>
<feature type="region of interest" description="Disordered" evidence="1">
    <location>
        <begin position="92"/>
        <end position="152"/>
    </location>
</feature>
<evidence type="ECO:0000313" key="2">
    <source>
        <dbReference type="EMBL" id="KAF0743556.1"/>
    </source>
</evidence>
<dbReference type="EMBL" id="VJMJ01000013">
    <property type="protein sequence ID" value="KAF0743556.1"/>
    <property type="molecule type" value="Genomic_DNA"/>
</dbReference>
<reference evidence="2 3" key="1">
    <citation type="submission" date="2019-07" db="EMBL/GenBank/DDBJ databases">
        <title>Genomics analysis of Aphanomyces spp. identifies a new class of oomycete effector associated with host adaptation.</title>
        <authorList>
            <person name="Gaulin E."/>
        </authorList>
    </citation>
    <scope>NUCLEOTIDE SEQUENCE [LARGE SCALE GENOMIC DNA]</scope>
    <source>
        <strain evidence="2 3">ATCC 201684</strain>
    </source>
</reference>
<gene>
    <name evidence="2" type="ORF">Ae201684_001705</name>
</gene>
<feature type="compositionally biased region" description="Gly residues" evidence="1">
    <location>
        <begin position="124"/>
        <end position="136"/>
    </location>
</feature>
<name>A0A6G0XT01_9STRA</name>
<dbReference type="AlphaFoldDB" id="A0A6G0XT01"/>
<dbReference type="VEuPathDB" id="FungiDB:AeMF1_007322"/>
<dbReference type="Proteomes" id="UP000481153">
    <property type="component" value="Unassembled WGS sequence"/>
</dbReference>